<dbReference type="EMBL" id="CALNXI010000099">
    <property type="protein sequence ID" value="CAH3018882.1"/>
    <property type="molecule type" value="Genomic_DNA"/>
</dbReference>
<dbReference type="Proteomes" id="UP001159427">
    <property type="component" value="Unassembled WGS sequence"/>
</dbReference>
<protein>
    <submittedName>
        <fullName evidence="1">Uncharacterized protein</fullName>
    </submittedName>
</protein>
<reference evidence="1 2" key="1">
    <citation type="submission" date="2022-05" db="EMBL/GenBank/DDBJ databases">
        <authorList>
            <consortium name="Genoscope - CEA"/>
            <person name="William W."/>
        </authorList>
    </citation>
    <scope>NUCLEOTIDE SEQUENCE [LARGE SCALE GENOMIC DNA]</scope>
</reference>
<sequence>KKQQQQQWARLKKARKEGWKDRFFSKPEPDKLFVDGHFAQITSCGVIIQLKSVLDFNPRTITYDDEGRSIITEAEVQGLLFLIVNIYAPNKVQDQCRFFDNLNKNIDDCVVNASNYS</sequence>
<organism evidence="1 2">
    <name type="scientific">Porites evermanni</name>
    <dbReference type="NCBI Taxonomy" id="104178"/>
    <lineage>
        <taxon>Eukaryota</taxon>
        <taxon>Metazoa</taxon>
        <taxon>Cnidaria</taxon>
        <taxon>Anthozoa</taxon>
        <taxon>Hexacorallia</taxon>
        <taxon>Scleractinia</taxon>
        <taxon>Fungiina</taxon>
        <taxon>Poritidae</taxon>
        <taxon>Porites</taxon>
    </lineage>
</organism>
<feature type="non-terminal residue" evidence="1">
    <location>
        <position position="1"/>
    </location>
</feature>
<evidence type="ECO:0000313" key="2">
    <source>
        <dbReference type="Proteomes" id="UP001159427"/>
    </source>
</evidence>
<dbReference type="Gene3D" id="3.60.10.10">
    <property type="entry name" value="Endonuclease/exonuclease/phosphatase"/>
    <property type="match status" value="1"/>
</dbReference>
<comment type="caution">
    <text evidence="1">The sequence shown here is derived from an EMBL/GenBank/DDBJ whole genome shotgun (WGS) entry which is preliminary data.</text>
</comment>
<name>A0ABN8LP98_9CNID</name>
<evidence type="ECO:0000313" key="1">
    <source>
        <dbReference type="EMBL" id="CAH3018882.1"/>
    </source>
</evidence>
<keyword evidence="2" id="KW-1185">Reference proteome</keyword>
<dbReference type="InterPro" id="IPR036691">
    <property type="entry name" value="Endo/exonu/phosph_ase_sf"/>
</dbReference>
<accession>A0ABN8LP98</accession>
<proteinExistence type="predicted"/>
<gene>
    <name evidence="1" type="ORF">PEVE_00045232</name>
</gene>